<dbReference type="EMBL" id="BK015590">
    <property type="protein sequence ID" value="DAE14713.1"/>
    <property type="molecule type" value="Genomic_DNA"/>
</dbReference>
<evidence type="ECO:0000256" key="1">
    <source>
        <dbReference type="SAM" id="Phobius"/>
    </source>
</evidence>
<sequence length="81" mass="9247">MGTKVIDNETIFIISGILGIWTWLFKAFVIESLQKSIDNLADTIADTTDKVHYLDTTVQKHGVVIEDINHRVEKLEHESHN</sequence>
<accession>A0A8S5Q7B0</accession>
<protein>
    <submittedName>
        <fullName evidence="2">Uncharacterized protein</fullName>
    </submittedName>
</protein>
<organism evidence="2">
    <name type="scientific">Myoviridae sp. ctAca11</name>
    <dbReference type="NCBI Taxonomy" id="2825043"/>
    <lineage>
        <taxon>Viruses</taxon>
        <taxon>Duplodnaviria</taxon>
        <taxon>Heunggongvirae</taxon>
        <taxon>Uroviricota</taxon>
        <taxon>Caudoviricetes</taxon>
    </lineage>
</organism>
<evidence type="ECO:0000313" key="2">
    <source>
        <dbReference type="EMBL" id="DAE14713.1"/>
    </source>
</evidence>
<keyword evidence="1" id="KW-0812">Transmembrane</keyword>
<name>A0A8S5Q7B0_9CAUD</name>
<feature type="transmembrane region" description="Helical" evidence="1">
    <location>
        <begin position="12"/>
        <end position="30"/>
    </location>
</feature>
<reference evidence="2" key="1">
    <citation type="journal article" date="2021" name="Proc. Natl. Acad. Sci. U.S.A.">
        <title>A Catalog of Tens of Thousands of Viruses from Human Metagenomes Reveals Hidden Associations with Chronic Diseases.</title>
        <authorList>
            <person name="Tisza M.J."/>
            <person name="Buck C.B."/>
        </authorList>
    </citation>
    <scope>NUCLEOTIDE SEQUENCE</scope>
    <source>
        <strain evidence="2">CtAca11</strain>
    </source>
</reference>
<proteinExistence type="predicted"/>
<keyword evidence="1" id="KW-0472">Membrane</keyword>
<keyword evidence="1" id="KW-1133">Transmembrane helix</keyword>